<evidence type="ECO:0000313" key="4">
    <source>
        <dbReference type="EMBL" id="ELP88572.1"/>
    </source>
</evidence>
<proteinExistence type="predicted"/>
<feature type="region of interest" description="Disordered" evidence="2">
    <location>
        <begin position="53"/>
        <end position="127"/>
    </location>
</feature>
<gene>
    <name evidence="4" type="ORF">EIN_335540</name>
</gene>
<keyword evidence="1" id="KW-0863">Zinc-finger</keyword>
<evidence type="ECO:0000256" key="1">
    <source>
        <dbReference type="PROSITE-ProRule" id="PRU00047"/>
    </source>
</evidence>
<organism evidence="4 5">
    <name type="scientific">Entamoeba invadens IP1</name>
    <dbReference type="NCBI Taxonomy" id="370355"/>
    <lineage>
        <taxon>Eukaryota</taxon>
        <taxon>Amoebozoa</taxon>
        <taxon>Evosea</taxon>
        <taxon>Archamoebae</taxon>
        <taxon>Mastigamoebida</taxon>
        <taxon>Entamoebidae</taxon>
        <taxon>Entamoeba</taxon>
    </lineage>
</organism>
<evidence type="ECO:0000259" key="3">
    <source>
        <dbReference type="PROSITE" id="PS50158"/>
    </source>
</evidence>
<dbReference type="InterPro" id="IPR001878">
    <property type="entry name" value="Znf_CCHC"/>
</dbReference>
<dbReference type="Proteomes" id="UP000014680">
    <property type="component" value="Unassembled WGS sequence"/>
</dbReference>
<feature type="compositionally biased region" description="Basic and acidic residues" evidence="2">
    <location>
        <begin position="53"/>
        <end position="68"/>
    </location>
</feature>
<feature type="domain" description="CCHC-type" evidence="3">
    <location>
        <begin position="27"/>
        <end position="41"/>
    </location>
</feature>
<sequence>MDGKKECKCQCACGAAPGEKKEKVKQCYLCKETGHTFKDCKFKDDAEKVNVPLEAHEDAKNGEIREDHSDEDIIGNNGEENVEIEEEKEAKSEEEIDEEDEDEFEEGSEEKKEQSNEQEGSDEEDDD</sequence>
<dbReference type="RefSeq" id="XP_004255343.1">
    <property type="nucleotide sequence ID" value="XM_004255295.1"/>
</dbReference>
<dbReference type="GO" id="GO:0008270">
    <property type="term" value="F:zinc ion binding"/>
    <property type="evidence" value="ECO:0007669"/>
    <property type="project" value="UniProtKB-KW"/>
</dbReference>
<name>L7FLH9_ENTIV</name>
<dbReference type="AlphaFoldDB" id="L7FLH9"/>
<dbReference type="KEGG" id="eiv:EIN_335540"/>
<feature type="compositionally biased region" description="Acidic residues" evidence="2">
    <location>
        <begin position="94"/>
        <end position="108"/>
    </location>
</feature>
<dbReference type="GeneID" id="14887541"/>
<dbReference type="EMBL" id="KB206750">
    <property type="protein sequence ID" value="ELP88572.1"/>
    <property type="molecule type" value="Genomic_DNA"/>
</dbReference>
<accession>L7FLH9</accession>
<evidence type="ECO:0000313" key="5">
    <source>
        <dbReference type="Proteomes" id="UP000014680"/>
    </source>
</evidence>
<reference evidence="4 5" key="1">
    <citation type="submission" date="2012-10" db="EMBL/GenBank/DDBJ databases">
        <authorList>
            <person name="Zafar N."/>
            <person name="Inman J."/>
            <person name="Hall N."/>
            <person name="Lorenzi H."/>
            <person name="Caler E."/>
        </authorList>
    </citation>
    <scope>NUCLEOTIDE SEQUENCE [LARGE SCALE GENOMIC DNA]</scope>
    <source>
        <strain evidence="4 5">IP1</strain>
    </source>
</reference>
<keyword evidence="1" id="KW-0479">Metal-binding</keyword>
<evidence type="ECO:0000256" key="2">
    <source>
        <dbReference type="SAM" id="MobiDB-lite"/>
    </source>
</evidence>
<protein>
    <recommendedName>
        <fullName evidence="3">CCHC-type domain-containing protein</fullName>
    </recommendedName>
</protein>
<keyword evidence="5" id="KW-1185">Reference proteome</keyword>
<dbReference type="PROSITE" id="PS50158">
    <property type="entry name" value="ZF_CCHC"/>
    <property type="match status" value="1"/>
</dbReference>
<dbReference type="VEuPathDB" id="AmoebaDB:EIN_335540"/>
<dbReference type="GO" id="GO:0003676">
    <property type="term" value="F:nucleic acid binding"/>
    <property type="evidence" value="ECO:0007669"/>
    <property type="project" value="InterPro"/>
</dbReference>
<keyword evidence="1" id="KW-0862">Zinc</keyword>